<comment type="caution">
    <text evidence="1">The sequence shown here is derived from an EMBL/GenBank/DDBJ whole genome shotgun (WGS) entry which is preliminary data.</text>
</comment>
<dbReference type="InterPro" id="IPR017853">
    <property type="entry name" value="GH"/>
</dbReference>
<evidence type="ECO:0000313" key="2">
    <source>
        <dbReference type="Proteomes" id="UP000177371"/>
    </source>
</evidence>
<gene>
    <name evidence="1" type="ORF">A2W32_04150</name>
</gene>
<dbReference type="AlphaFoldDB" id="A0A1F4UV85"/>
<evidence type="ECO:0000313" key="1">
    <source>
        <dbReference type="EMBL" id="OGC48796.1"/>
    </source>
</evidence>
<name>A0A1F4UV85_UNCKA</name>
<reference evidence="1 2" key="1">
    <citation type="journal article" date="2016" name="Nat. Commun.">
        <title>Thousands of microbial genomes shed light on interconnected biogeochemical processes in an aquifer system.</title>
        <authorList>
            <person name="Anantharaman K."/>
            <person name="Brown C.T."/>
            <person name="Hug L.A."/>
            <person name="Sharon I."/>
            <person name="Castelle C.J."/>
            <person name="Probst A.J."/>
            <person name="Thomas B.C."/>
            <person name="Singh A."/>
            <person name="Wilkins M.J."/>
            <person name="Karaoz U."/>
            <person name="Brodie E.L."/>
            <person name="Williams K.H."/>
            <person name="Hubbard S.S."/>
            <person name="Banfield J.F."/>
        </authorList>
    </citation>
    <scope>NUCLEOTIDE SEQUENCE [LARGE SCALE GENOMIC DNA]</scope>
</reference>
<dbReference type="Proteomes" id="UP000177371">
    <property type="component" value="Unassembled WGS sequence"/>
</dbReference>
<dbReference type="STRING" id="1802610.A2W32_04150"/>
<dbReference type="Gene3D" id="3.20.20.80">
    <property type="entry name" value="Glycosidases"/>
    <property type="match status" value="1"/>
</dbReference>
<dbReference type="EMBL" id="MEUT01000060">
    <property type="protein sequence ID" value="OGC48796.1"/>
    <property type="molecule type" value="Genomic_DNA"/>
</dbReference>
<protein>
    <recommendedName>
        <fullName evidence="3">Asl1-like glycosyl hydrolase catalytic domain-containing protein</fullName>
    </recommendedName>
</protein>
<organism evidence="1 2">
    <name type="scientific">candidate division WWE3 bacterium RBG_16_37_10</name>
    <dbReference type="NCBI Taxonomy" id="1802610"/>
    <lineage>
        <taxon>Bacteria</taxon>
        <taxon>Katanobacteria</taxon>
    </lineage>
</organism>
<dbReference type="SUPFAM" id="SSF51445">
    <property type="entry name" value="(Trans)glycosidases"/>
    <property type="match status" value="1"/>
</dbReference>
<sequence length="401" mass="46037">MKRKGNFFMYFGMFLMVLLAFLLVYGDKVTSILGIKTDSVFSIIDPKIPDVIPPDAKANICPFQSQIEYYYYSKPGDSETRNNKFGIYIYAEVGEYFELAQKLVNSNGGDWGYVLIPYNIKDNNYDKWSGVFSKLREKHLIPILQLHDGASEDYKEQTEKAAEFLNSFAWPVKQRYISVYNEPNDAAFWNGKIDPKGYADILNFTIKTFKKENSDFFMLNGAFNISASNTSTTMDAVDFMLKMEDKVDGIFNKLDGWASHSYPQPNFSGNPDNEGRKSIRAYKYELDVLKRIFGVNKDLPVFITETGWAHAEGEVYNSSYLPSTKVADNLKKAYEKYWLKDDRVIAVTPFTIWYKAPFDHFSWVREDFVPYASYDAVKSIKKMSGNPEKLETARISSVGCD</sequence>
<accession>A0A1F4UV85</accession>
<proteinExistence type="predicted"/>
<evidence type="ECO:0008006" key="3">
    <source>
        <dbReference type="Google" id="ProtNLM"/>
    </source>
</evidence>